<dbReference type="GO" id="GO:0007165">
    <property type="term" value="P:signal transduction"/>
    <property type="evidence" value="ECO:0007669"/>
    <property type="project" value="InterPro"/>
</dbReference>
<keyword evidence="13" id="KW-1185">Reference proteome</keyword>
<dbReference type="SMART" id="SM00304">
    <property type="entry name" value="HAMP"/>
    <property type="match status" value="1"/>
</dbReference>
<evidence type="ECO:0000256" key="2">
    <source>
        <dbReference type="ARBA" id="ARBA00012438"/>
    </source>
</evidence>
<dbReference type="CDD" id="cd00075">
    <property type="entry name" value="HATPase"/>
    <property type="match status" value="1"/>
</dbReference>
<evidence type="ECO:0000256" key="8">
    <source>
        <dbReference type="SAM" id="Coils"/>
    </source>
</evidence>
<dbReference type="InterPro" id="IPR036890">
    <property type="entry name" value="HATPase_C_sf"/>
</dbReference>
<dbReference type="eggNOG" id="arCOG06516">
    <property type="taxonomic scope" value="Archaea"/>
</dbReference>
<feature type="transmembrane region" description="Helical" evidence="9">
    <location>
        <begin position="277"/>
        <end position="299"/>
    </location>
</feature>
<gene>
    <name evidence="12" type="ordered locus">Mboo_2409</name>
</gene>
<proteinExistence type="predicted"/>
<accession>A7IB12</accession>
<feature type="domain" description="HAMP" evidence="11">
    <location>
        <begin position="301"/>
        <end position="354"/>
    </location>
</feature>
<dbReference type="Pfam" id="PF00672">
    <property type="entry name" value="HAMP"/>
    <property type="match status" value="1"/>
</dbReference>
<dbReference type="Proteomes" id="UP000002408">
    <property type="component" value="Chromosome"/>
</dbReference>
<dbReference type="Pfam" id="PF02518">
    <property type="entry name" value="HATPase_c"/>
    <property type="match status" value="1"/>
</dbReference>
<feature type="coiled-coil region" evidence="8">
    <location>
        <begin position="342"/>
        <end position="383"/>
    </location>
</feature>
<dbReference type="RefSeq" id="WP_012107985.1">
    <property type="nucleotide sequence ID" value="NC_009712.1"/>
</dbReference>
<evidence type="ECO:0000256" key="9">
    <source>
        <dbReference type="SAM" id="Phobius"/>
    </source>
</evidence>
<dbReference type="PRINTS" id="PR00344">
    <property type="entry name" value="BCTRLSENSOR"/>
</dbReference>
<dbReference type="InterPro" id="IPR004358">
    <property type="entry name" value="Sig_transdc_His_kin-like_C"/>
</dbReference>
<dbReference type="GeneID" id="5411630"/>
<evidence type="ECO:0000256" key="1">
    <source>
        <dbReference type="ARBA" id="ARBA00000085"/>
    </source>
</evidence>
<keyword evidence="3" id="KW-0597">Phosphoprotein</keyword>
<dbReference type="InterPro" id="IPR005467">
    <property type="entry name" value="His_kinase_dom"/>
</dbReference>
<dbReference type="InterPro" id="IPR050980">
    <property type="entry name" value="2C_sensor_his_kinase"/>
</dbReference>
<dbReference type="InterPro" id="IPR007892">
    <property type="entry name" value="CHASE4"/>
</dbReference>
<keyword evidence="4" id="KW-0808">Transferase</keyword>
<dbReference type="GO" id="GO:0016020">
    <property type="term" value="C:membrane"/>
    <property type="evidence" value="ECO:0007669"/>
    <property type="project" value="InterPro"/>
</dbReference>
<dbReference type="GO" id="GO:0004673">
    <property type="term" value="F:protein histidine kinase activity"/>
    <property type="evidence" value="ECO:0007669"/>
    <property type="project" value="UniProtKB-EC"/>
</dbReference>
<keyword evidence="7" id="KW-0067">ATP-binding</keyword>
<evidence type="ECO:0000259" key="10">
    <source>
        <dbReference type="PROSITE" id="PS50109"/>
    </source>
</evidence>
<dbReference type="GO" id="GO:0005524">
    <property type="term" value="F:ATP binding"/>
    <property type="evidence" value="ECO:0007669"/>
    <property type="project" value="UniProtKB-KW"/>
</dbReference>
<sequence precursor="true">MKVRTRSRLILAAMAFIFLIGLSFITQFVILDSFRSIEKQQMSANVERVIANLNDQEKIVSANCRDWAGRDDTYAFAGAAGSSGNSSAFNQPLLLGTLDVDYLLIYNTSGDLVFSEGALNPDGTEEVVPQQLDGIIKDSIIPAGVPGGVSGRHGASFLNGAPVILAGYSIKGSNQSAPSRGTLVMVRVLNSKRIGDMESVLQIPAFTLAPASSGVSFGTFSDTDLQKMKKGGIVSQPVNNSLMGGTAMISGIEDRPTFLVVQVFTDRMVYSDVQTSILIIAASIVALSAIFIIAVQFLLQRFVLGPLSALDNDMQIIGRSGDLSRRIPEKGDEEIVSVTRAFNQMLADLEENQEELSVAQDELAQHNRKLEELNRKANLYLDIYLDVITYEILNSIMGLRGYAEYLTETAGEKEKRFLKKIVELAQKSSNVIRNIETISRIYKMQPGVVAVNLEEIIRKEAATRPDIQISVTNCNRRVLANDMLGVVFDNLFSNSLKFGGAGVAIEISATDNEQGVLEISVADNGPGIPDEMKPGIFDRFAKDSKTRSSYGLGLHIVKMLMDGYGGRIWADDRIHGDPSSGVAIRFTLNLAE</sequence>
<keyword evidence="6 12" id="KW-0418">Kinase</keyword>
<dbReference type="EC" id="2.7.13.3" evidence="2"/>
<dbReference type="Gene3D" id="3.30.565.10">
    <property type="entry name" value="Histidine kinase-like ATPase, C-terminal domain"/>
    <property type="match status" value="1"/>
</dbReference>
<keyword evidence="5" id="KW-0547">Nucleotide-binding</keyword>
<comment type="catalytic activity">
    <reaction evidence="1">
        <text>ATP + protein L-histidine = ADP + protein N-phospho-L-histidine.</text>
        <dbReference type="EC" id="2.7.13.3"/>
    </reaction>
</comment>
<evidence type="ECO:0000256" key="3">
    <source>
        <dbReference type="ARBA" id="ARBA00022553"/>
    </source>
</evidence>
<keyword evidence="9" id="KW-0472">Membrane</keyword>
<dbReference type="Pfam" id="PF05228">
    <property type="entry name" value="CHASE4"/>
    <property type="match status" value="1"/>
</dbReference>
<keyword evidence="9" id="KW-1133">Transmembrane helix</keyword>
<dbReference type="PANTHER" id="PTHR44936">
    <property type="entry name" value="SENSOR PROTEIN CREC"/>
    <property type="match status" value="1"/>
</dbReference>
<dbReference type="PROSITE" id="PS50109">
    <property type="entry name" value="HIS_KIN"/>
    <property type="match status" value="1"/>
</dbReference>
<dbReference type="EMBL" id="CP000780">
    <property type="protein sequence ID" value="ABS56923.1"/>
    <property type="molecule type" value="Genomic_DNA"/>
</dbReference>
<organism evidence="12 13">
    <name type="scientific">Methanoregula boonei (strain DSM 21154 / JCM 14090 / 6A8)</name>
    <dbReference type="NCBI Taxonomy" id="456442"/>
    <lineage>
        <taxon>Archaea</taxon>
        <taxon>Methanobacteriati</taxon>
        <taxon>Methanobacteriota</taxon>
        <taxon>Stenosarchaea group</taxon>
        <taxon>Methanomicrobia</taxon>
        <taxon>Methanomicrobiales</taxon>
        <taxon>Methanoregulaceae</taxon>
        <taxon>Methanoregula</taxon>
    </lineage>
</organism>
<dbReference type="InterPro" id="IPR003594">
    <property type="entry name" value="HATPase_dom"/>
</dbReference>
<feature type="domain" description="Histidine kinase" evidence="10">
    <location>
        <begin position="387"/>
        <end position="592"/>
    </location>
</feature>
<dbReference type="eggNOG" id="arCOG04446">
    <property type="taxonomic scope" value="Archaea"/>
</dbReference>
<dbReference type="STRING" id="456442.Mboo_2409"/>
<evidence type="ECO:0000256" key="6">
    <source>
        <dbReference type="ARBA" id="ARBA00022777"/>
    </source>
</evidence>
<dbReference type="HOGENOM" id="CLU_460517_0_0_2"/>
<evidence type="ECO:0000256" key="7">
    <source>
        <dbReference type="ARBA" id="ARBA00022840"/>
    </source>
</evidence>
<dbReference type="Gene3D" id="6.10.340.10">
    <property type="match status" value="1"/>
</dbReference>
<name>A7IB12_METB6</name>
<evidence type="ECO:0000259" key="11">
    <source>
        <dbReference type="PROSITE" id="PS50885"/>
    </source>
</evidence>
<dbReference type="SUPFAM" id="SSF55874">
    <property type="entry name" value="ATPase domain of HSP90 chaperone/DNA topoisomerase II/histidine kinase"/>
    <property type="match status" value="1"/>
</dbReference>
<dbReference type="KEGG" id="mbn:Mboo_2409"/>
<dbReference type="CDD" id="cd06225">
    <property type="entry name" value="HAMP"/>
    <property type="match status" value="1"/>
</dbReference>
<evidence type="ECO:0000256" key="4">
    <source>
        <dbReference type="ARBA" id="ARBA00022679"/>
    </source>
</evidence>
<dbReference type="InterPro" id="IPR003660">
    <property type="entry name" value="HAMP_dom"/>
</dbReference>
<keyword evidence="8" id="KW-0175">Coiled coil</keyword>
<evidence type="ECO:0000256" key="5">
    <source>
        <dbReference type="ARBA" id="ARBA00022741"/>
    </source>
</evidence>
<evidence type="ECO:0000313" key="13">
    <source>
        <dbReference type="Proteomes" id="UP000002408"/>
    </source>
</evidence>
<dbReference type="AlphaFoldDB" id="A7IB12"/>
<dbReference type="PANTHER" id="PTHR44936:SF10">
    <property type="entry name" value="SENSOR PROTEIN RSTB"/>
    <property type="match status" value="1"/>
</dbReference>
<evidence type="ECO:0000313" key="12">
    <source>
        <dbReference type="EMBL" id="ABS56923.1"/>
    </source>
</evidence>
<feature type="transmembrane region" description="Helical" evidence="9">
    <location>
        <begin position="9"/>
        <end position="31"/>
    </location>
</feature>
<dbReference type="PROSITE" id="PS50885">
    <property type="entry name" value="HAMP"/>
    <property type="match status" value="1"/>
</dbReference>
<protein>
    <recommendedName>
        <fullName evidence="2">histidine kinase</fullName>
        <ecNumber evidence="2">2.7.13.3</ecNumber>
    </recommendedName>
</protein>
<reference evidence="13" key="1">
    <citation type="journal article" date="2015" name="Microbiology">
        <title>Genome of Methanoregula boonei 6A8 reveals adaptations to oligotrophic peatland environments.</title>
        <authorList>
            <person name="Braeuer S."/>
            <person name="Cadillo-Quiroz H."/>
            <person name="Kyrpides N."/>
            <person name="Woyke T."/>
            <person name="Goodwin L."/>
            <person name="Detter C."/>
            <person name="Podell S."/>
            <person name="Yavitt J.B."/>
            <person name="Zinder S.H."/>
        </authorList>
    </citation>
    <scope>NUCLEOTIDE SEQUENCE [LARGE SCALE GENOMIC DNA]</scope>
    <source>
        <strain evidence="13">DSM 21154 / JCM 14090 / 6A8</strain>
    </source>
</reference>
<dbReference type="SMART" id="SM00387">
    <property type="entry name" value="HATPase_c"/>
    <property type="match status" value="1"/>
</dbReference>
<dbReference type="OrthoDB" id="3369at2157"/>
<keyword evidence="9" id="KW-0812">Transmembrane</keyword>